<evidence type="ECO:0000256" key="12">
    <source>
        <dbReference type="ARBA" id="ARBA00032041"/>
    </source>
</evidence>
<protein>
    <recommendedName>
        <fullName evidence="10">Adenosine 5'-phosphosulfate reductase</fullName>
        <ecNumber evidence="9">1.8.4.10</ecNumber>
    </recommendedName>
    <alternativeName>
        <fullName evidence="12">5'-adenylylsulfate reductase</fullName>
    </alternativeName>
    <alternativeName>
        <fullName evidence="11">Thioredoxin-dependent 5'-adenylylsulfate reductase</fullName>
    </alternativeName>
</protein>
<keyword evidence="5" id="KW-0408">Iron</keyword>
<dbReference type="GO" id="GO:0019379">
    <property type="term" value="P:sulfate assimilation, phosphoadenylyl sulfate reduction by phosphoadenylyl-sulfate reductase (thioredoxin)"/>
    <property type="evidence" value="ECO:0007669"/>
    <property type="project" value="InterPro"/>
</dbReference>
<accession>A0AA37F9F9</accession>
<evidence type="ECO:0000313" key="16">
    <source>
        <dbReference type="Proteomes" id="UP000632195"/>
    </source>
</evidence>
<evidence type="ECO:0000256" key="3">
    <source>
        <dbReference type="ARBA" id="ARBA00022723"/>
    </source>
</evidence>
<dbReference type="HAMAP" id="MF_00063">
    <property type="entry name" value="CysH"/>
    <property type="match status" value="1"/>
</dbReference>
<dbReference type="Pfam" id="PF01507">
    <property type="entry name" value="PAPS_reduct"/>
    <property type="match status" value="1"/>
</dbReference>
<evidence type="ECO:0000256" key="11">
    <source>
        <dbReference type="ARBA" id="ARBA00030894"/>
    </source>
</evidence>
<dbReference type="EC" id="1.8.4.10" evidence="9"/>
<dbReference type="InterPro" id="IPR014729">
    <property type="entry name" value="Rossmann-like_a/b/a_fold"/>
</dbReference>
<evidence type="ECO:0000256" key="6">
    <source>
        <dbReference type="ARBA" id="ARBA00023014"/>
    </source>
</evidence>
<evidence type="ECO:0000256" key="10">
    <source>
        <dbReference type="ARBA" id="ARBA00029514"/>
    </source>
</evidence>
<evidence type="ECO:0000256" key="9">
    <source>
        <dbReference type="ARBA" id="ARBA00024386"/>
    </source>
</evidence>
<dbReference type="CDD" id="cd23945">
    <property type="entry name" value="PAPS_reductase"/>
    <property type="match status" value="1"/>
</dbReference>
<dbReference type="NCBIfam" id="TIGR02055">
    <property type="entry name" value="APS_reductase"/>
    <property type="match status" value="1"/>
</dbReference>
<comment type="function">
    <text evidence="7">Catalyzes the formation of sulfite from adenosine 5'-phosphosulfate (APS) using thioredoxin as an electron donor.</text>
</comment>
<comment type="cofactor">
    <cofactor evidence="1">
        <name>[4Fe-4S] cluster</name>
        <dbReference type="ChEBI" id="CHEBI:49883"/>
    </cofactor>
</comment>
<dbReference type="PANTHER" id="PTHR46482:SF9">
    <property type="entry name" value="5'-ADENYLYLSULFATE REDUCTASE 1, CHLOROPLASTIC"/>
    <property type="match status" value="1"/>
</dbReference>
<dbReference type="GO" id="GO:0046872">
    <property type="term" value="F:metal ion binding"/>
    <property type="evidence" value="ECO:0007669"/>
    <property type="project" value="UniProtKB-KW"/>
</dbReference>
<dbReference type="GO" id="GO:0019344">
    <property type="term" value="P:cysteine biosynthetic process"/>
    <property type="evidence" value="ECO:0007669"/>
    <property type="project" value="InterPro"/>
</dbReference>
<name>A0AA37F9F9_9ARCH</name>
<dbReference type="GO" id="GO:0043866">
    <property type="term" value="F:adenylyl-sulfate reductase (thioredoxin) activity"/>
    <property type="evidence" value="ECO:0007669"/>
    <property type="project" value="UniProtKB-EC"/>
</dbReference>
<keyword evidence="3" id="KW-0479">Metal-binding</keyword>
<reference evidence="15" key="1">
    <citation type="journal article" date="2014" name="Int. J. Syst. Evol. Microbiol.">
        <title>Complete genome sequence of Corynebacterium casei LMG S-19264T (=DSM 44701T), isolated from a smear-ripened cheese.</title>
        <authorList>
            <consortium name="US DOE Joint Genome Institute (JGI-PGF)"/>
            <person name="Walter F."/>
            <person name="Albersmeier A."/>
            <person name="Kalinowski J."/>
            <person name="Ruckert C."/>
        </authorList>
    </citation>
    <scope>NUCLEOTIDE SEQUENCE</scope>
    <source>
        <strain evidence="15">JCM 13583</strain>
    </source>
</reference>
<organism evidence="15 16">
    <name type="scientific">Thermogymnomonas acidicola</name>
    <dbReference type="NCBI Taxonomy" id="399579"/>
    <lineage>
        <taxon>Archaea</taxon>
        <taxon>Methanobacteriati</taxon>
        <taxon>Thermoplasmatota</taxon>
        <taxon>Thermoplasmata</taxon>
        <taxon>Thermoplasmatales</taxon>
        <taxon>Thermogymnomonas</taxon>
    </lineage>
</organism>
<dbReference type="Gene3D" id="3.40.50.620">
    <property type="entry name" value="HUPs"/>
    <property type="match status" value="1"/>
</dbReference>
<gene>
    <name evidence="15" type="ORF">GCM10007108_08380</name>
</gene>
<evidence type="ECO:0000256" key="2">
    <source>
        <dbReference type="ARBA" id="ARBA00022490"/>
    </source>
</evidence>
<evidence type="ECO:0000256" key="4">
    <source>
        <dbReference type="ARBA" id="ARBA00023002"/>
    </source>
</evidence>
<dbReference type="InterPro" id="IPR004511">
    <property type="entry name" value="PAPS/APS_Rdtase"/>
</dbReference>
<dbReference type="GO" id="GO:0051536">
    <property type="term" value="F:iron-sulfur cluster binding"/>
    <property type="evidence" value="ECO:0007669"/>
    <property type="project" value="UniProtKB-KW"/>
</dbReference>
<dbReference type="NCBIfam" id="TIGR00434">
    <property type="entry name" value="cysH"/>
    <property type="match status" value="1"/>
</dbReference>
<dbReference type="PANTHER" id="PTHR46482">
    <property type="entry name" value="5'-ADENYLYLSULFATE REDUCTASE 3, CHLOROPLASTIC"/>
    <property type="match status" value="1"/>
</dbReference>
<dbReference type="EMBL" id="BMNY01000001">
    <property type="protein sequence ID" value="GGM72553.1"/>
    <property type="molecule type" value="Genomic_DNA"/>
</dbReference>
<evidence type="ECO:0000256" key="1">
    <source>
        <dbReference type="ARBA" id="ARBA00001966"/>
    </source>
</evidence>
<evidence type="ECO:0000256" key="5">
    <source>
        <dbReference type="ARBA" id="ARBA00023004"/>
    </source>
</evidence>
<dbReference type="InterPro" id="IPR002500">
    <property type="entry name" value="PAPS_reduct_dom"/>
</dbReference>
<reference evidence="15" key="2">
    <citation type="submission" date="2022-09" db="EMBL/GenBank/DDBJ databases">
        <authorList>
            <person name="Sun Q."/>
            <person name="Ohkuma M."/>
        </authorList>
    </citation>
    <scope>NUCLEOTIDE SEQUENCE</scope>
    <source>
        <strain evidence="15">JCM 13583</strain>
    </source>
</reference>
<feature type="domain" description="Phosphoadenosine phosphosulphate reductase" evidence="14">
    <location>
        <begin position="22"/>
        <end position="195"/>
    </location>
</feature>
<comment type="pathway">
    <text evidence="8">Sulfur metabolism; hydrogen sulfide biosynthesis; sulfite from sulfate.</text>
</comment>
<dbReference type="PIRSF" id="PIRSF000857">
    <property type="entry name" value="PAPS_reductase"/>
    <property type="match status" value="1"/>
</dbReference>
<comment type="catalytic activity">
    <reaction evidence="13">
        <text>[thioredoxin]-disulfide + sulfite + AMP + 2 H(+) = adenosine 5'-phosphosulfate + [thioredoxin]-dithiol</text>
        <dbReference type="Rhea" id="RHEA:21976"/>
        <dbReference type="Rhea" id="RHEA-COMP:10698"/>
        <dbReference type="Rhea" id="RHEA-COMP:10700"/>
        <dbReference type="ChEBI" id="CHEBI:15378"/>
        <dbReference type="ChEBI" id="CHEBI:17359"/>
        <dbReference type="ChEBI" id="CHEBI:29950"/>
        <dbReference type="ChEBI" id="CHEBI:50058"/>
        <dbReference type="ChEBI" id="CHEBI:58243"/>
        <dbReference type="ChEBI" id="CHEBI:456215"/>
        <dbReference type="EC" id="1.8.4.10"/>
    </reaction>
</comment>
<evidence type="ECO:0000256" key="13">
    <source>
        <dbReference type="ARBA" id="ARBA00048441"/>
    </source>
</evidence>
<sequence>MEGLEPPTLVREVWERFGDASVFTTSLGAEDMVILHMMSAMEVGMEVVTIDTGRLPEETYALIGEVERFLGIRVKVYFPDTGEVEEMVRRHGVNLFYDSAEKRHLCCYVRKVRVLERALKGRSAWVSGIRRGQTEARANTSRVEWDSVHGLWKFNPLADWSYQMVWAYIRENHVPYNALHDRGYRSIGCAPCTRAVREGEDERAGRWWWESGVKECGLHTGWVPADFRLGGR</sequence>
<evidence type="ECO:0000256" key="7">
    <source>
        <dbReference type="ARBA" id="ARBA00024298"/>
    </source>
</evidence>
<keyword evidence="16" id="KW-1185">Reference proteome</keyword>
<dbReference type="NCBIfam" id="NF002537">
    <property type="entry name" value="PRK02090.1"/>
    <property type="match status" value="1"/>
</dbReference>
<proteinExistence type="inferred from homology"/>
<dbReference type="Proteomes" id="UP000632195">
    <property type="component" value="Unassembled WGS sequence"/>
</dbReference>
<dbReference type="SUPFAM" id="SSF52402">
    <property type="entry name" value="Adenine nucleotide alpha hydrolases-like"/>
    <property type="match status" value="1"/>
</dbReference>
<dbReference type="InterPro" id="IPR011798">
    <property type="entry name" value="APS_reductase"/>
</dbReference>
<keyword evidence="2" id="KW-0963">Cytoplasm</keyword>
<dbReference type="GO" id="GO:0004604">
    <property type="term" value="F:phosphoadenylyl-sulfate reductase (thioredoxin) activity"/>
    <property type="evidence" value="ECO:0007669"/>
    <property type="project" value="InterPro"/>
</dbReference>
<evidence type="ECO:0000256" key="8">
    <source>
        <dbReference type="ARBA" id="ARBA00024327"/>
    </source>
</evidence>
<evidence type="ECO:0000313" key="15">
    <source>
        <dbReference type="EMBL" id="GGM72553.1"/>
    </source>
</evidence>
<keyword evidence="6" id="KW-0411">Iron-sulfur</keyword>
<dbReference type="AlphaFoldDB" id="A0AA37F9F9"/>
<evidence type="ECO:0000259" key="14">
    <source>
        <dbReference type="Pfam" id="PF01507"/>
    </source>
</evidence>
<keyword evidence="4" id="KW-0560">Oxidoreductase</keyword>
<comment type="caution">
    <text evidence="15">The sequence shown here is derived from an EMBL/GenBank/DDBJ whole genome shotgun (WGS) entry which is preliminary data.</text>
</comment>